<gene>
    <name evidence="1" type="ORF">VTL71DRAFT_1539</name>
</gene>
<dbReference type="Proteomes" id="UP001595075">
    <property type="component" value="Unassembled WGS sequence"/>
</dbReference>
<organism evidence="1 2">
    <name type="scientific">Oculimacula yallundae</name>
    <dbReference type="NCBI Taxonomy" id="86028"/>
    <lineage>
        <taxon>Eukaryota</taxon>
        <taxon>Fungi</taxon>
        <taxon>Dikarya</taxon>
        <taxon>Ascomycota</taxon>
        <taxon>Pezizomycotina</taxon>
        <taxon>Leotiomycetes</taxon>
        <taxon>Helotiales</taxon>
        <taxon>Ploettnerulaceae</taxon>
        <taxon>Oculimacula</taxon>
    </lineage>
</organism>
<comment type="caution">
    <text evidence="1">The sequence shown here is derived from an EMBL/GenBank/DDBJ whole genome shotgun (WGS) entry which is preliminary data.</text>
</comment>
<proteinExistence type="predicted"/>
<dbReference type="EMBL" id="JAZHXI010000010">
    <property type="protein sequence ID" value="KAL2067115.1"/>
    <property type="molecule type" value="Genomic_DNA"/>
</dbReference>
<reference evidence="1 2" key="1">
    <citation type="journal article" date="2024" name="Commun. Biol.">
        <title>Comparative genomic analysis of thermophilic fungi reveals convergent evolutionary adaptations and gene losses.</title>
        <authorList>
            <person name="Steindorff A.S."/>
            <person name="Aguilar-Pontes M.V."/>
            <person name="Robinson A.J."/>
            <person name="Andreopoulos B."/>
            <person name="LaButti K."/>
            <person name="Kuo A."/>
            <person name="Mondo S."/>
            <person name="Riley R."/>
            <person name="Otillar R."/>
            <person name="Haridas S."/>
            <person name="Lipzen A."/>
            <person name="Grimwood J."/>
            <person name="Schmutz J."/>
            <person name="Clum A."/>
            <person name="Reid I.D."/>
            <person name="Moisan M.C."/>
            <person name="Butler G."/>
            <person name="Nguyen T.T.M."/>
            <person name="Dewar K."/>
            <person name="Conant G."/>
            <person name="Drula E."/>
            <person name="Henrissat B."/>
            <person name="Hansel C."/>
            <person name="Singer S."/>
            <person name="Hutchinson M.I."/>
            <person name="de Vries R.P."/>
            <person name="Natvig D.O."/>
            <person name="Powell A.J."/>
            <person name="Tsang A."/>
            <person name="Grigoriev I.V."/>
        </authorList>
    </citation>
    <scope>NUCLEOTIDE SEQUENCE [LARGE SCALE GENOMIC DNA]</scope>
    <source>
        <strain evidence="1 2">CBS 494.80</strain>
    </source>
</reference>
<sequence>MSPGSGRYSAAILKMRIAYLSEARYLSMYCHALAVSYSSIKRLAVLSLNYIKVHVYVAEISLFYLISYHTLKPTPARSTIQNLTTILL</sequence>
<name>A0ABR4CB08_9HELO</name>
<protein>
    <submittedName>
        <fullName evidence="1">Uncharacterized protein</fullName>
    </submittedName>
</protein>
<keyword evidence="2" id="KW-1185">Reference proteome</keyword>
<accession>A0ABR4CB08</accession>
<evidence type="ECO:0000313" key="1">
    <source>
        <dbReference type="EMBL" id="KAL2067115.1"/>
    </source>
</evidence>
<evidence type="ECO:0000313" key="2">
    <source>
        <dbReference type="Proteomes" id="UP001595075"/>
    </source>
</evidence>